<dbReference type="Pfam" id="PF00593">
    <property type="entry name" value="TonB_dep_Rec_b-barrel"/>
    <property type="match status" value="1"/>
</dbReference>
<evidence type="ECO:0000256" key="3">
    <source>
        <dbReference type="ARBA" id="ARBA00023136"/>
    </source>
</evidence>
<feature type="domain" description="TonB-dependent receptor-like beta-barrel" evidence="7">
    <location>
        <begin position="469"/>
        <end position="989"/>
    </location>
</feature>
<gene>
    <name evidence="9" type="ORF">NX784_27125</name>
</gene>
<dbReference type="Pfam" id="PF07715">
    <property type="entry name" value="Plug"/>
    <property type="match status" value="1"/>
</dbReference>
<keyword evidence="4" id="KW-0998">Cell outer membrane</keyword>
<dbReference type="InterPro" id="IPR036942">
    <property type="entry name" value="Beta-barrel_TonB_sf"/>
</dbReference>
<reference evidence="9 10" key="1">
    <citation type="submission" date="2022-08" db="EMBL/GenBank/DDBJ databases">
        <title>Reclassification of Massilia species as members of the genera Telluria, Duganella, Pseudoduganella, Mokoshia gen. nov. and Zemynaea gen. nov. using orthogonal and non-orthogonal genome-based approaches.</title>
        <authorList>
            <person name="Bowman J.P."/>
        </authorList>
    </citation>
    <scope>NUCLEOTIDE SEQUENCE [LARGE SCALE GENOMIC DNA]</scope>
    <source>
        <strain evidence="9 10">JCM 31316</strain>
    </source>
</reference>
<comment type="similarity">
    <text evidence="2 5">Belongs to the TonB-dependent receptor family.</text>
</comment>
<evidence type="ECO:0000256" key="5">
    <source>
        <dbReference type="RuleBase" id="RU003357"/>
    </source>
</evidence>
<keyword evidence="10" id="KW-1185">Reference proteome</keyword>
<dbReference type="PANTHER" id="PTHR40980">
    <property type="entry name" value="PLUG DOMAIN-CONTAINING PROTEIN"/>
    <property type="match status" value="1"/>
</dbReference>
<evidence type="ECO:0000313" key="10">
    <source>
        <dbReference type="Proteomes" id="UP001204151"/>
    </source>
</evidence>
<keyword evidence="9" id="KW-0675">Receptor</keyword>
<dbReference type="Proteomes" id="UP001204151">
    <property type="component" value="Unassembled WGS sequence"/>
</dbReference>
<evidence type="ECO:0000256" key="6">
    <source>
        <dbReference type="SAM" id="SignalP"/>
    </source>
</evidence>
<name>A0ABT1ZZC1_9BURK</name>
<protein>
    <submittedName>
        <fullName evidence="9">TonB-dependent receptor</fullName>
    </submittedName>
</protein>
<dbReference type="InterPro" id="IPR012910">
    <property type="entry name" value="Plug_dom"/>
</dbReference>
<dbReference type="Gene3D" id="2.40.170.20">
    <property type="entry name" value="TonB-dependent receptor, beta-barrel domain"/>
    <property type="match status" value="1"/>
</dbReference>
<evidence type="ECO:0000256" key="2">
    <source>
        <dbReference type="ARBA" id="ARBA00009810"/>
    </source>
</evidence>
<keyword evidence="3 5" id="KW-0472">Membrane</keyword>
<evidence type="ECO:0000259" key="7">
    <source>
        <dbReference type="Pfam" id="PF00593"/>
    </source>
</evidence>
<comment type="subcellular location">
    <subcellularLocation>
        <location evidence="1 5">Cell outer membrane</location>
    </subcellularLocation>
</comment>
<evidence type="ECO:0000259" key="8">
    <source>
        <dbReference type="Pfam" id="PF07715"/>
    </source>
</evidence>
<evidence type="ECO:0000313" key="9">
    <source>
        <dbReference type="EMBL" id="MCS0585260.1"/>
    </source>
</evidence>
<sequence length="1022" mass="109479">MLHTKKVFSHHLNTRHRLISLAVASACAGLVAPAYAQDTGAANGIAGPTDQAGATPVQGVETNTVVVTGIRASMQSTLNLKKNSDGIVDGIVAEDIGKFPDTNLAESLQRITGVSIDRQNGEGQKITVRGMGPDFNLVLLNGRQMPTADLNDANGRSFSFDNLASDAISQLQVYKTSRAQDPSGGIGATVNIMTARPFDQKGTVASVGVKGVVDQSSQNLPDLLKGKRVTPEVSGIFSTVTKDGMWGFGGNASYSKRDSGLNRAQIANGWIGPYKGSDVIPGSTLPQPGAPVGSVTNRPGPNDLYERPQNFGYQVNGLERERVNGQAVLQFRPVKELTSTLDYTFAQNKLHTRRAEMSVWFAQTPTSTSTWPGGSNQAPLTYSEVYNTPQDMSVIAADFATKNTLNSVGFNTVWKPKSGLRFTLDAHSSSAESKADSPWGSSNQLSNASFSRGRTSIDFTHELPILGIDGTNVAAEPIQATGSQFSNTYVKSTVKQLQLSGEWRVAEASNLNFGVGVTDVKNRSTSSLVQNNGWSGLTSKNDYPASLFSKSDTARYFDQFGGDGAAGMFRDFYTADFGALRAATEAAATKPGYVSNDGPKTAANFLPNFATTDSDQRLEEKTTTAYVALSQDWDLAIPVHTSVGLHFEKTKVTSVAQVLPATGVTWISQNELPLTFAGTAYSTTHGSYSNVLPNVNADFDVTPDFKVRVGAGETISRARYNELQGGLNIGTGSDYYLGGTAATGNPNLKPVKSKNLDLSFEWYFTKHSVASLGLFNKKLTDYTAQNQVLENQYGIHTPIGGAYYNAALSTGGCTVADTNCIRNYILNNFNGQPGVTKTGVNSVGNATGVITGIPSDPLMQFRTSSFVNSQPASLHGAELAVQHMFGESGFGVQANYTYVTSPLKYKNDQTTDQFAILGLSNSANVVGIYENYGWTVRLAYNWRDAFLASKLDGGGHLDPVYTAAYGQTDLSVGYAVTKNLNVLFEGINLTNSTQKQYGRTKGHFLNATQTGPRYMVGARYTF</sequence>
<comment type="caution">
    <text evidence="9">The sequence shown here is derived from an EMBL/GenBank/DDBJ whole genome shotgun (WGS) entry which is preliminary data.</text>
</comment>
<dbReference type="PANTHER" id="PTHR40980:SF3">
    <property type="entry name" value="TONB-DEPENDENT RECEPTOR-LIKE BETA-BARREL DOMAIN-CONTAINING PROTEIN"/>
    <property type="match status" value="1"/>
</dbReference>
<dbReference type="RefSeq" id="WP_258819786.1">
    <property type="nucleotide sequence ID" value="NZ_JANUGW010000031.1"/>
</dbReference>
<feature type="domain" description="TonB-dependent receptor plug" evidence="8">
    <location>
        <begin position="82"/>
        <end position="188"/>
    </location>
</feature>
<dbReference type="EMBL" id="JANUGW010000031">
    <property type="protein sequence ID" value="MCS0585260.1"/>
    <property type="molecule type" value="Genomic_DNA"/>
</dbReference>
<organism evidence="9 10">
    <name type="scientific">Massilia pinisoli</name>
    <dbReference type="NCBI Taxonomy" id="1772194"/>
    <lineage>
        <taxon>Bacteria</taxon>
        <taxon>Pseudomonadati</taxon>
        <taxon>Pseudomonadota</taxon>
        <taxon>Betaproteobacteria</taxon>
        <taxon>Burkholderiales</taxon>
        <taxon>Oxalobacteraceae</taxon>
        <taxon>Telluria group</taxon>
        <taxon>Massilia</taxon>
    </lineage>
</organism>
<dbReference type="InterPro" id="IPR037066">
    <property type="entry name" value="Plug_dom_sf"/>
</dbReference>
<dbReference type="Gene3D" id="2.170.130.10">
    <property type="entry name" value="TonB-dependent receptor, plug domain"/>
    <property type="match status" value="1"/>
</dbReference>
<dbReference type="NCBIfam" id="TIGR01782">
    <property type="entry name" value="TonB-Xanth-Caul"/>
    <property type="match status" value="1"/>
</dbReference>
<dbReference type="InterPro" id="IPR000531">
    <property type="entry name" value="Beta-barrel_TonB"/>
</dbReference>
<proteinExistence type="inferred from homology"/>
<dbReference type="SUPFAM" id="SSF56935">
    <property type="entry name" value="Porins"/>
    <property type="match status" value="1"/>
</dbReference>
<dbReference type="InterPro" id="IPR010104">
    <property type="entry name" value="TonB_rcpt_bac"/>
</dbReference>
<feature type="signal peptide" evidence="6">
    <location>
        <begin position="1"/>
        <end position="36"/>
    </location>
</feature>
<evidence type="ECO:0000256" key="1">
    <source>
        <dbReference type="ARBA" id="ARBA00004442"/>
    </source>
</evidence>
<keyword evidence="5" id="KW-0798">TonB box</keyword>
<evidence type="ECO:0000256" key="4">
    <source>
        <dbReference type="ARBA" id="ARBA00023237"/>
    </source>
</evidence>
<keyword evidence="6" id="KW-0732">Signal</keyword>
<feature type="chain" id="PRO_5046546611" evidence="6">
    <location>
        <begin position="37"/>
        <end position="1022"/>
    </location>
</feature>
<accession>A0ABT1ZZC1</accession>